<keyword evidence="2" id="KW-0496">Mitochondrion</keyword>
<dbReference type="EMBL" id="MK518072">
    <property type="protein sequence ID" value="QFQ52399.1"/>
    <property type="molecule type" value="Genomic_DNA"/>
</dbReference>
<reference evidence="2" key="1">
    <citation type="journal article" date="2019" name="J. Eukaryot. Microbiol.">
        <title>A Comparative Characterization of the Mitochondrial Genomes of Paramoeba aparasomata and Neoparamoeba pemaquidensis (Amoebozoa, Paramoebidae).</title>
        <authorList>
            <person name="Bondarenko N."/>
            <person name="EkaterinaVolkova"/>
            <person name="Masharsky A."/>
            <person name="Kudryavtsev A."/>
            <person name="Smirnov A."/>
        </authorList>
    </citation>
    <scope>NUCLEOTIDE SEQUENCE</scope>
</reference>
<evidence type="ECO:0000256" key="1">
    <source>
        <dbReference type="SAM" id="Phobius"/>
    </source>
</evidence>
<geneLocation type="mitochondrion" evidence="2"/>
<accession>A0A5P8HBH8</accession>
<proteinExistence type="predicted"/>
<organism evidence="2">
    <name type="scientific">Paramoeba aparasomata</name>
    <dbReference type="NCBI Taxonomy" id="2583407"/>
    <lineage>
        <taxon>Eukaryota</taxon>
        <taxon>Amoebozoa</taxon>
        <taxon>Discosea</taxon>
        <taxon>Flabellinia</taxon>
        <taxon>Dactylopodida</taxon>
        <taxon>Paramoebidae</taxon>
        <taxon>Paramoeba</taxon>
    </lineage>
</organism>
<keyword evidence="1" id="KW-0472">Membrane</keyword>
<feature type="transmembrane region" description="Helical" evidence="1">
    <location>
        <begin position="45"/>
        <end position="64"/>
    </location>
</feature>
<name>A0A5P8HBH8_9EUKA</name>
<evidence type="ECO:0000313" key="2">
    <source>
        <dbReference type="EMBL" id="QFQ52399.1"/>
    </source>
</evidence>
<keyword evidence="1" id="KW-0812">Transmembrane</keyword>
<dbReference type="AlphaFoldDB" id="A0A5P8HBH8"/>
<protein>
    <submittedName>
        <fullName evidence="2">Uncharacterized protein</fullName>
    </submittedName>
</protein>
<sequence length="74" mass="8922">MKNTILGLFRPFRPTRRSIIPCMYAAVLVWRFGVTMRYFFGGNTISFKIGFYYMPYCAVWLHLYESPNWVFKHI</sequence>
<keyword evidence="1" id="KW-1133">Transmembrane helix</keyword>
<gene>
    <name evidence="2" type="primary">ORF2</name>
</gene>